<proteinExistence type="inferred from homology"/>
<dbReference type="HAMAP" id="MF_00775">
    <property type="entry name" value="UPF0311"/>
    <property type="match status" value="1"/>
</dbReference>
<accession>A0A561SLL7</accession>
<gene>
    <name evidence="2" type="ORF">FHX44_111633</name>
</gene>
<dbReference type="Proteomes" id="UP000321261">
    <property type="component" value="Unassembled WGS sequence"/>
</dbReference>
<evidence type="ECO:0000256" key="1">
    <source>
        <dbReference type="HAMAP-Rule" id="MF_00775"/>
    </source>
</evidence>
<evidence type="ECO:0000313" key="3">
    <source>
        <dbReference type="Proteomes" id="UP000321261"/>
    </source>
</evidence>
<dbReference type="AlphaFoldDB" id="A0A561SLL7"/>
<sequence length="153" mass="16975">MPNLVREFLYHADLVIHDVGAGPFGQRTIATVTGGELTGERLKGTMVGAGADWLLVGPDGFGRLDVRFTFRTHDEALIYVQYFGLVELTPELTAVLGGGDTPTGYGDQYFFTQPRLETGDERYAWVNRTLFLGEGRLLPGPRVEYRVHRVENG</sequence>
<dbReference type="PANTHER" id="PTHR37315">
    <property type="entry name" value="UPF0311 PROTEIN BLR7842"/>
    <property type="match status" value="1"/>
</dbReference>
<evidence type="ECO:0000313" key="2">
    <source>
        <dbReference type="EMBL" id="TWF75748.1"/>
    </source>
</evidence>
<organism evidence="2 3">
    <name type="scientific">Pseudonocardia hierapolitana</name>
    <dbReference type="NCBI Taxonomy" id="1128676"/>
    <lineage>
        <taxon>Bacteria</taxon>
        <taxon>Bacillati</taxon>
        <taxon>Actinomycetota</taxon>
        <taxon>Actinomycetes</taxon>
        <taxon>Pseudonocardiales</taxon>
        <taxon>Pseudonocardiaceae</taxon>
        <taxon>Pseudonocardia</taxon>
    </lineage>
</organism>
<dbReference type="Pfam" id="PF11578">
    <property type="entry name" value="DUF3237"/>
    <property type="match status" value="1"/>
</dbReference>
<dbReference type="RefSeq" id="WP_147254899.1">
    <property type="nucleotide sequence ID" value="NZ_VIWU01000001.1"/>
</dbReference>
<dbReference type="PANTHER" id="PTHR37315:SF1">
    <property type="entry name" value="UPF0311 PROTEIN BLR7842"/>
    <property type="match status" value="1"/>
</dbReference>
<dbReference type="OrthoDB" id="3368702at2"/>
<reference evidence="2 3" key="1">
    <citation type="submission" date="2019-06" db="EMBL/GenBank/DDBJ databases">
        <title>Sequencing the genomes of 1000 actinobacteria strains.</title>
        <authorList>
            <person name="Klenk H.-P."/>
        </authorList>
    </citation>
    <scope>NUCLEOTIDE SEQUENCE [LARGE SCALE GENOMIC DNA]</scope>
    <source>
        <strain evidence="2 3">DSM 45671</strain>
    </source>
</reference>
<comment type="caution">
    <text evidence="2">The sequence shown here is derived from an EMBL/GenBank/DDBJ whole genome shotgun (WGS) entry which is preliminary data.</text>
</comment>
<keyword evidence="3" id="KW-1185">Reference proteome</keyword>
<protein>
    <recommendedName>
        <fullName evidence="1">UPF0311 protein FHX44_111633</fullName>
    </recommendedName>
</protein>
<dbReference type="InterPro" id="IPR020915">
    <property type="entry name" value="UPF0311"/>
</dbReference>
<dbReference type="EMBL" id="VIWU01000001">
    <property type="protein sequence ID" value="TWF75748.1"/>
    <property type="molecule type" value="Genomic_DNA"/>
</dbReference>
<name>A0A561SLL7_9PSEU</name>
<comment type="similarity">
    <text evidence="1">Belongs to the UPF0311 family.</text>
</comment>
<dbReference type="Gene3D" id="2.40.160.20">
    <property type="match status" value="1"/>
</dbReference>